<keyword evidence="3" id="KW-0433">Leucine-rich repeat</keyword>
<dbReference type="Pfam" id="PF12799">
    <property type="entry name" value="LRR_4"/>
    <property type="match status" value="1"/>
</dbReference>
<evidence type="ECO:0007829" key="15">
    <source>
        <dbReference type="PDB" id="8TH8"/>
    </source>
</evidence>
<evidence type="ECO:0000313" key="13">
    <source>
        <dbReference type="EMBL" id="EAS01084.2"/>
    </source>
</evidence>
<dbReference type="EMDB" id="EMD-41284"/>
<dbReference type="SMR" id="I7MG46"/>
<feature type="coiled-coil region" evidence="12">
    <location>
        <begin position="377"/>
        <end position="404"/>
    </location>
</feature>
<gene>
    <name evidence="13" type="ORF">TTHERM_00316370</name>
</gene>
<dbReference type="PANTHER" id="PTHR45973:SF12">
    <property type="entry name" value="DYNEIN REGULATORY COMPLEX SUBUNIT 3"/>
    <property type="match status" value="1"/>
</dbReference>
<dbReference type="InParanoid" id="I7MG46"/>
<dbReference type="EMBL" id="GG662605">
    <property type="protein sequence ID" value="EAS01084.2"/>
    <property type="molecule type" value="Genomic_DNA"/>
</dbReference>
<feature type="coiled-coil region" evidence="12">
    <location>
        <begin position="461"/>
        <end position="500"/>
    </location>
</feature>
<evidence type="ECO:0000256" key="7">
    <source>
        <dbReference type="ARBA" id="ARBA00023069"/>
    </source>
</evidence>
<evidence type="ECO:0000256" key="8">
    <source>
        <dbReference type="ARBA" id="ARBA00023212"/>
    </source>
</evidence>
<organism evidence="13 14">
    <name type="scientific">Tetrahymena thermophila (strain SB210)</name>
    <dbReference type="NCBI Taxonomy" id="312017"/>
    <lineage>
        <taxon>Eukaryota</taxon>
        <taxon>Sar</taxon>
        <taxon>Alveolata</taxon>
        <taxon>Ciliophora</taxon>
        <taxon>Intramacronucleata</taxon>
        <taxon>Oligohymenophorea</taxon>
        <taxon>Hymenostomatida</taxon>
        <taxon>Tetrahymenina</taxon>
        <taxon>Tetrahymenidae</taxon>
        <taxon>Tetrahymena</taxon>
    </lineage>
</organism>
<comment type="similarity">
    <text evidence="10">Belongs to the DRC3 family.</text>
</comment>
<keyword evidence="4" id="KW-0677">Repeat</keyword>
<dbReference type="STRING" id="312017.I7MG46"/>
<dbReference type="PDB" id="8TID">
    <property type="method" value="EM"/>
    <property type="resolution" value="3.60 A"/>
    <property type="chains" value="C=1-575"/>
</dbReference>
<keyword evidence="8" id="KW-0206">Cytoskeleton</keyword>
<evidence type="ECO:0000256" key="1">
    <source>
        <dbReference type="ARBA" id="ARBA00004611"/>
    </source>
</evidence>
<comment type="subcellular location">
    <subcellularLocation>
        <location evidence="1">Cytoplasm</location>
        <location evidence="1">Cytoskeleton</location>
        <location evidence="1">Flagellum axoneme</location>
    </subcellularLocation>
</comment>
<dbReference type="InterPro" id="IPR001611">
    <property type="entry name" value="Leu-rich_rpt"/>
</dbReference>
<keyword evidence="14" id="KW-1185">Reference proteome</keyword>
<dbReference type="InterPro" id="IPR032675">
    <property type="entry name" value="LRR_dom_sf"/>
</dbReference>
<dbReference type="SMART" id="SM00365">
    <property type="entry name" value="LRR_SD22"/>
    <property type="match status" value="4"/>
</dbReference>
<dbReference type="SUPFAM" id="SSF52058">
    <property type="entry name" value="L domain-like"/>
    <property type="match status" value="1"/>
</dbReference>
<keyword evidence="2" id="KW-0963">Cytoplasm</keyword>
<evidence type="ECO:0000256" key="9">
    <source>
        <dbReference type="ARBA" id="ARBA00023273"/>
    </source>
</evidence>
<dbReference type="InterPro" id="IPR050576">
    <property type="entry name" value="Cilia_flagella_integrity"/>
</dbReference>
<keyword evidence="7" id="KW-0969">Cilium</keyword>
<evidence type="ECO:0000256" key="4">
    <source>
        <dbReference type="ARBA" id="ARBA00022737"/>
    </source>
</evidence>
<dbReference type="GO" id="GO:0005929">
    <property type="term" value="C:cilium"/>
    <property type="evidence" value="ECO:0007669"/>
    <property type="project" value="TreeGrafter"/>
</dbReference>
<proteinExistence type="evidence at protein level"/>
<dbReference type="PROSITE" id="PS51450">
    <property type="entry name" value="LRR"/>
    <property type="match status" value="3"/>
</dbReference>
<evidence type="ECO:0000313" key="14">
    <source>
        <dbReference type="Proteomes" id="UP000009168"/>
    </source>
</evidence>
<dbReference type="PANTHER" id="PTHR45973">
    <property type="entry name" value="PROTEIN PHOSPHATASE 1 REGULATORY SUBUNIT SDS22-RELATED"/>
    <property type="match status" value="1"/>
</dbReference>
<dbReference type="PDB" id="8TH8">
    <property type="method" value="EM"/>
    <property type="resolution" value="7.40 A"/>
    <property type="chains" value="C=1-575"/>
</dbReference>
<evidence type="ECO:0000256" key="6">
    <source>
        <dbReference type="ARBA" id="ARBA00023054"/>
    </source>
</evidence>
<dbReference type="GeneID" id="7829721"/>
<evidence type="ECO:0000256" key="3">
    <source>
        <dbReference type="ARBA" id="ARBA00022614"/>
    </source>
</evidence>
<name>I7MG46_TETTS</name>
<evidence type="ECO:0007829" key="16">
    <source>
        <dbReference type="PDB" id="8TID"/>
    </source>
</evidence>
<keyword evidence="5" id="KW-0282">Flagellum</keyword>
<evidence type="ECO:0000256" key="12">
    <source>
        <dbReference type="SAM" id="Coils"/>
    </source>
</evidence>
<accession>I7MG46</accession>
<dbReference type="OrthoDB" id="27917at2759"/>
<reference evidence="15 16" key="2">
    <citation type="journal article" date="2023" name="Nat. Commun.">
        <title>Integrated modeling of the Nexin-dynein regulatory complex reveals its regulatory mechanism.</title>
        <authorList>
            <person name="Ghanaeian A."/>
            <person name="Majhi S."/>
            <person name="McCafferty C.L."/>
            <person name="Nami B."/>
            <person name="Black C.S."/>
            <person name="Yang S.K."/>
            <person name="Legal T."/>
            <person name="Papoulas O."/>
            <person name="Janowska M."/>
            <person name="Valente-Paterno M."/>
            <person name="Marcotte E.M."/>
            <person name="Wloga D."/>
            <person name="Bui K.H."/>
        </authorList>
    </citation>
    <scope>STRUCTURE BY ELECTRON MICROSCOPY (3.60 ANGSTROMS)</scope>
</reference>
<keyword evidence="15 16" id="KW-0002">3D-structure</keyword>
<keyword evidence="9" id="KW-0966">Cell projection</keyword>
<evidence type="ECO:0000256" key="10">
    <source>
        <dbReference type="ARBA" id="ARBA00038378"/>
    </source>
</evidence>
<reference evidence="14" key="1">
    <citation type="journal article" date="2006" name="PLoS Biol.">
        <title>Macronuclear genome sequence of the ciliate Tetrahymena thermophila, a model eukaryote.</title>
        <authorList>
            <person name="Eisen J.A."/>
            <person name="Coyne R.S."/>
            <person name="Wu M."/>
            <person name="Wu D."/>
            <person name="Thiagarajan M."/>
            <person name="Wortman J.R."/>
            <person name="Badger J.H."/>
            <person name="Ren Q."/>
            <person name="Amedeo P."/>
            <person name="Jones K.M."/>
            <person name="Tallon L.J."/>
            <person name="Delcher A.L."/>
            <person name="Salzberg S.L."/>
            <person name="Silva J.C."/>
            <person name="Haas B.J."/>
            <person name="Majoros W.H."/>
            <person name="Farzad M."/>
            <person name="Carlton J.M."/>
            <person name="Smith R.K. Jr."/>
            <person name="Garg J."/>
            <person name="Pearlman R.E."/>
            <person name="Karrer K.M."/>
            <person name="Sun L."/>
            <person name="Manning G."/>
            <person name="Elde N.C."/>
            <person name="Turkewitz A.P."/>
            <person name="Asai D.J."/>
            <person name="Wilkes D.E."/>
            <person name="Wang Y."/>
            <person name="Cai H."/>
            <person name="Collins K."/>
            <person name="Stewart B.A."/>
            <person name="Lee S.R."/>
            <person name="Wilamowska K."/>
            <person name="Weinberg Z."/>
            <person name="Ruzzo W.L."/>
            <person name="Wloga D."/>
            <person name="Gaertig J."/>
            <person name="Frankel J."/>
            <person name="Tsao C.-C."/>
            <person name="Gorovsky M.A."/>
            <person name="Keeling P.J."/>
            <person name="Waller R.F."/>
            <person name="Patron N.J."/>
            <person name="Cherry J.M."/>
            <person name="Stover N.A."/>
            <person name="Krieger C.J."/>
            <person name="del Toro C."/>
            <person name="Ryder H.F."/>
            <person name="Williamson S.C."/>
            <person name="Barbeau R.A."/>
            <person name="Hamilton E.P."/>
            <person name="Orias E."/>
        </authorList>
    </citation>
    <scope>NUCLEOTIDE SEQUENCE [LARGE SCALE GENOMIC DNA]</scope>
    <source>
        <strain evidence="14">SB210</strain>
    </source>
</reference>
<keyword evidence="6 12" id="KW-0175">Coiled coil</keyword>
<evidence type="ECO:0000256" key="5">
    <source>
        <dbReference type="ARBA" id="ARBA00022846"/>
    </source>
</evidence>
<dbReference type="Gene3D" id="3.80.10.10">
    <property type="entry name" value="Ribonuclease Inhibitor"/>
    <property type="match status" value="1"/>
</dbReference>
<dbReference type="InterPro" id="IPR025875">
    <property type="entry name" value="Leu-rich_rpt_4"/>
</dbReference>
<dbReference type="RefSeq" id="XP_001021329.2">
    <property type="nucleotide sequence ID" value="XM_001021329.3"/>
</dbReference>
<dbReference type="KEGG" id="tet:TTHERM_00316370"/>
<evidence type="ECO:0000256" key="2">
    <source>
        <dbReference type="ARBA" id="ARBA00022490"/>
    </source>
</evidence>
<sequence>MSNYISNYVQSTIVTKTVQNKDKKTGKNSVDPRVINEQLILDAVKQFNQENNKITTENIILQQLRQLQLSFKNILKIQHLQGLERLEKLQLDNNIIEKIENIDHLVNLKWLDLSFNCIKKIEGLDKLKELTDLSLFNNYIEKIEGLHNNTKLNVFSIGNNRLKSYEEITLYFGYKPRGEEGTNDRPEFKRLQVLNVSGNPFTKDKENEYKNHIICAIPNLKYLDYVFIDEGDRQLIRQDEQISNSYNFTTTDYYQQMQAQEQKEEMDRQTLKKKKDARMDILDNLKDEYLKIEDLQRVKIIKPNQINEEIEKYCGKINDHVVEMQAAVIQKHQLILQEMSKTEVSYKEQEALHEKETLQILKEFEHEKKVEFRNWEKEAANGDAKKEESRLKTLLQKTTSLKNKLMDIEIQLVEELEAIFTDYDTKKKETAWKDIEEIIVLGQKKIEEENVKFYSNLNVIKNKEEANYNSTQQQQLEEENNEEDDEKASLLENKEQLAQMIGNIKETLIDSHTKIILSAQMELQKDLAEYAKQQKNKMYERNRKNISQIIAQIDAYQTEINEKLKQGDDESDHEN</sequence>
<evidence type="ECO:0000256" key="11">
    <source>
        <dbReference type="ARBA" id="ARBA00040950"/>
    </source>
</evidence>
<dbReference type="AlphaFoldDB" id="I7MG46"/>
<dbReference type="Proteomes" id="UP000009168">
    <property type="component" value="Unassembled WGS sequence"/>
</dbReference>
<protein>
    <recommendedName>
        <fullName evidence="11">Dynein regulatory complex subunit 3</fullName>
    </recommendedName>
</protein>
<dbReference type="EMDB" id="EMD-41251"/>
<dbReference type="eggNOG" id="KOG0531">
    <property type="taxonomic scope" value="Eukaryota"/>
</dbReference>